<comment type="similarity">
    <text evidence="15">Belongs to the XRCC4-XLF family. XRCC4 subfamily.</text>
</comment>
<reference evidence="25" key="2">
    <citation type="submission" date="2025-08" db="UniProtKB">
        <authorList>
            <consortium name="Ensembl"/>
        </authorList>
    </citation>
    <scope>IDENTIFICATION</scope>
    <source>
        <strain evidence="25">Glennie</strain>
    </source>
</reference>
<dbReference type="Bgee" id="ENSOANG00000014765">
    <property type="expression patterns" value="Expressed in ovary and 8 other cell types or tissues"/>
</dbReference>
<evidence type="ECO:0000256" key="16">
    <source>
        <dbReference type="ARBA" id="ARBA00053797"/>
    </source>
</evidence>
<evidence type="ECO:0000256" key="20">
    <source>
        <dbReference type="SAM" id="Coils"/>
    </source>
</evidence>
<keyword evidence="13" id="KW-0234">DNA repair</keyword>
<keyword evidence="12" id="KW-0233">DNA recombination</keyword>
<evidence type="ECO:0000256" key="17">
    <source>
        <dbReference type="ARBA" id="ARBA00061809"/>
    </source>
</evidence>
<reference evidence="25" key="3">
    <citation type="submission" date="2025-09" db="UniProtKB">
        <authorList>
            <consortium name="Ensembl"/>
        </authorList>
    </citation>
    <scope>IDENTIFICATION</scope>
    <source>
        <strain evidence="25">Glennie</strain>
    </source>
</reference>
<evidence type="ECO:0000256" key="2">
    <source>
        <dbReference type="ARBA" id="ARBA00004286"/>
    </source>
</evidence>
<keyword evidence="9" id="KW-0832">Ubl conjugation</keyword>
<dbReference type="FunFam" id="1.20.5.370:FF:000011">
    <property type="entry name" value="DNA repair protein XRCC4 isoform X2"/>
    <property type="match status" value="1"/>
</dbReference>
<evidence type="ECO:0000256" key="21">
    <source>
        <dbReference type="SAM" id="MobiDB-lite"/>
    </source>
</evidence>
<keyword evidence="7" id="KW-0597">Phosphoprotein</keyword>
<dbReference type="PANTHER" id="PTHR28559:SF1">
    <property type="entry name" value="DNA REPAIR PROTEIN XRCC4"/>
    <property type="match status" value="1"/>
</dbReference>
<evidence type="ECO:0000256" key="10">
    <source>
        <dbReference type="ARBA" id="ARBA00023054"/>
    </source>
</evidence>
<organism evidence="25 26">
    <name type="scientific">Ornithorhynchus anatinus</name>
    <name type="common">Duckbill platypus</name>
    <dbReference type="NCBI Taxonomy" id="9258"/>
    <lineage>
        <taxon>Eukaryota</taxon>
        <taxon>Metazoa</taxon>
        <taxon>Chordata</taxon>
        <taxon>Craniata</taxon>
        <taxon>Vertebrata</taxon>
        <taxon>Euteleostomi</taxon>
        <taxon>Mammalia</taxon>
        <taxon>Monotremata</taxon>
        <taxon>Ornithorhynchidae</taxon>
        <taxon>Ornithorhynchus</taxon>
    </lineage>
</organism>
<dbReference type="GO" id="GO:0006303">
    <property type="term" value="P:double-strand break repair via nonhomologous end joining"/>
    <property type="evidence" value="ECO:0000318"/>
    <property type="project" value="GO_Central"/>
</dbReference>
<dbReference type="AlphaFoldDB" id="F7EH01"/>
<feature type="coiled-coil region" evidence="20">
    <location>
        <begin position="268"/>
        <end position="309"/>
    </location>
</feature>
<dbReference type="Gene3D" id="1.20.5.370">
    <property type="match status" value="1"/>
</dbReference>
<gene>
    <name evidence="25" type="primary">XRCC4</name>
</gene>
<dbReference type="InterPro" id="IPR014751">
    <property type="entry name" value="XRCC4-like_C"/>
</dbReference>
<sequence>MKQEETSERKRERGGGGGPGPRPHLTIATGPRPGRRRRTGGGAGASGSGHPALPGSGRKGRDLAPSRRPLIGPGRGRRPPIGGLRPPLPRARSARMRGGRGPAGAGDRGDWARARARGEGGARERKWRGRRWLKMERKMSQISLVSEPSKIYFLQVFWEKELSTGFTVSLTDGLSVWTGKVSEVDISREAEDMAMEKEKYMDELRKALVQEEGSADTYNFDFCKESGHFFYEKSLRDVSFQLGSVELQEVSSPDEAIRELIGHCFDCITKQRAKNKHLQKENERLLSDWNKIQEQLEKYVNAKEVLEADLYNRFVLVLNEKKAKIRSLQKLINEGQAPEKDTQSERDMAPKVQNSPERDGVYDETTDEESENKSEPSAVGPATSSRKDSIVLSPDVPDIAPSRKRRYRMQKNVGTEPKVSSQEPQPQEKKKLDPSVHQISGSESFPTENLYLETLKNSSSEDLFDDV</sequence>
<name>F7EH01_ORNAN</name>
<dbReference type="GO" id="GO:0005958">
    <property type="term" value="C:DNA-dependent protein kinase-DNA ligase 4 complex"/>
    <property type="evidence" value="ECO:0000318"/>
    <property type="project" value="GO_Central"/>
</dbReference>
<feature type="compositionally biased region" description="Basic and acidic residues" evidence="21">
    <location>
        <begin position="1"/>
        <end position="14"/>
    </location>
</feature>
<feature type="domain" description="XRCC4 coiled-coil" evidence="23">
    <location>
        <begin position="252"/>
        <end position="328"/>
    </location>
</feature>
<dbReference type="Pfam" id="PF06632">
    <property type="entry name" value="XRCC4"/>
    <property type="match status" value="1"/>
</dbReference>
<comment type="function">
    <text evidence="16">Acts as an activator of the phospholipid scramblase activity of XKR4. This form, which is generated upon caspase-3 (CASP3) cleavage, translocates into the cytoplasm and interacts with XKR4, thereby promoting phosphatidylserine scramblase activity of XKR4 and leading to phosphatidylserine exposure on apoptotic cell surface.</text>
</comment>
<evidence type="ECO:0000256" key="9">
    <source>
        <dbReference type="ARBA" id="ARBA00022843"/>
    </source>
</evidence>
<dbReference type="Gene3D" id="2.170.210.10">
    <property type="entry name" value="DNA double-strand break repair and VJ recombination XRCC4, N-terminal"/>
    <property type="match status" value="1"/>
</dbReference>
<keyword evidence="6" id="KW-1017">Isopeptide bond</keyword>
<dbReference type="HOGENOM" id="CLU_072334_0_0_1"/>
<dbReference type="InterPro" id="IPR053961">
    <property type="entry name" value="XRCC4_N"/>
</dbReference>
<dbReference type="CDD" id="cd22283">
    <property type="entry name" value="HD_XRCC4_N"/>
    <property type="match status" value="1"/>
</dbReference>
<dbReference type="InParanoid" id="F7EH01"/>
<dbReference type="InterPro" id="IPR009089">
    <property type="entry name" value="XRCC4_N_sf"/>
</dbReference>
<dbReference type="FunFam" id="2.170.210.10:FF:000002">
    <property type="entry name" value="DNA repair protein XRCC4"/>
    <property type="match status" value="1"/>
</dbReference>
<dbReference type="GO" id="GO:0005737">
    <property type="term" value="C:cytoplasm"/>
    <property type="evidence" value="ECO:0007669"/>
    <property type="project" value="UniProtKB-SubCell"/>
</dbReference>
<comment type="subcellular location">
    <subcellularLocation>
        <location evidence="2">Chromosome</location>
    </subcellularLocation>
    <subcellularLocation>
        <location evidence="3">Cytoplasm</location>
    </subcellularLocation>
    <subcellularLocation>
        <location evidence="1">Nucleus</location>
    </subcellularLocation>
</comment>
<evidence type="ECO:0000259" key="24">
    <source>
        <dbReference type="Pfam" id="PF21925"/>
    </source>
</evidence>
<dbReference type="GeneTree" id="ENSGT00390000017079"/>
<dbReference type="STRING" id="9258.ENSOANP00000023257"/>
<evidence type="ECO:0000256" key="14">
    <source>
        <dbReference type="ARBA" id="ARBA00023242"/>
    </source>
</evidence>
<accession>F7EH01</accession>
<keyword evidence="26" id="KW-1185">Reference proteome</keyword>
<evidence type="ECO:0000313" key="25">
    <source>
        <dbReference type="Ensembl" id="ENSOANP00000023257.3"/>
    </source>
</evidence>
<evidence type="ECO:0000259" key="23">
    <source>
        <dbReference type="Pfam" id="PF21924"/>
    </source>
</evidence>
<evidence type="ECO:0000256" key="19">
    <source>
        <dbReference type="ARBA" id="ARBA00079582"/>
    </source>
</evidence>
<keyword evidence="4" id="KW-0158">Chromosome</keyword>
<dbReference type="GO" id="GO:0033152">
    <property type="term" value="P:immunoglobulin V(D)J recombination"/>
    <property type="evidence" value="ECO:0000318"/>
    <property type="project" value="GO_Central"/>
</dbReference>
<evidence type="ECO:0000256" key="18">
    <source>
        <dbReference type="ARBA" id="ARBA00068198"/>
    </source>
</evidence>
<dbReference type="GO" id="GO:0003677">
    <property type="term" value="F:DNA binding"/>
    <property type="evidence" value="ECO:0007669"/>
    <property type="project" value="UniProtKB-KW"/>
</dbReference>
<dbReference type="PANTHER" id="PTHR28559">
    <property type="entry name" value="DNA REPAIR PROTEIN XRCC4"/>
    <property type="match status" value="1"/>
</dbReference>
<evidence type="ECO:0000256" key="13">
    <source>
        <dbReference type="ARBA" id="ARBA00023204"/>
    </source>
</evidence>
<dbReference type="SUPFAM" id="SSF50809">
    <property type="entry name" value="XRCC4, N-terminal domain"/>
    <property type="match status" value="1"/>
</dbReference>
<feature type="compositionally biased region" description="Basic and acidic residues" evidence="21">
    <location>
        <begin position="107"/>
        <end position="124"/>
    </location>
</feature>
<dbReference type="GO" id="GO:0005694">
    <property type="term" value="C:chromosome"/>
    <property type="evidence" value="ECO:0007669"/>
    <property type="project" value="UniProtKB-SubCell"/>
</dbReference>
<evidence type="ECO:0000256" key="8">
    <source>
        <dbReference type="ARBA" id="ARBA00022763"/>
    </source>
</evidence>
<proteinExistence type="inferred from homology"/>
<dbReference type="InterPro" id="IPR053963">
    <property type="entry name" value="XRCC4_C"/>
</dbReference>
<evidence type="ECO:0000256" key="1">
    <source>
        <dbReference type="ARBA" id="ARBA00004123"/>
    </source>
</evidence>
<keyword evidence="8" id="KW-0227">DNA damage</keyword>
<evidence type="ECO:0000313" key="26">
    <source>
        <dbReference type="Proteomes" id="UP000002279"/>
    </source>
</evidence>
<evidence type="ECO:0000256" key="3">
    <source>
        <dbReference type="ARBA" id="ARBA00004496"/>
    </source>
</evidence>
<feature type="region of interest" description="Disordered" evidence="21">
    <location>
        <begin position="335"/>
        <end position="446"/>
    </location>
</feature>
<feature type="compositionally biased region" description="Polar residues" evidence="21">
    <location>
        <begin position="437"/>
        <end position="446"/>
    </location>
</feature>
<dbReference type="Proteomes" id="UP000002279">
    <property type="component" value="Chromosome 1"/>
</dbReference>
<evidence type="ECO:0000256" key="5">
    <source>
        <dbReference type="ARBA" id="ARBA00022490"/>
    </source>
</evidence>
<dbReference type="Pfam" id="PF21925">
    <property type="entry name" value="XRCC4_C"/>
    <property type="match status" value="1"/>
</dbReference>
<evidence type="ECO:0000256" key="15">
    <source>
        <dbReference type="ARBA" id="ARBA00025728"/>
    </source>
</evidence>
<keyword evidence="11" id="KW-0238">DNA-binding</keyword>
<feature type="compositionally biased region" description="Basic and acidic residues" evidence="21">
    <location>
        <begin position="337"/>
        <end position="349"/>
    </location>
</feature>
<evidence type="ECO:0000256" key="12">
    <source>
        <dbReference type="ARBA" id="ARBA00023172"/>
    </source>
</evidence>
<evidence type="ECO:0000259" key="22">
    <source>
        <dbReference type="Pfam" id="PF06632"/>
    </source>
</evidence>
<evidence type="ECO:0000256" key="4">
    <source>
        <dbReference type="ARBA" id="ARBA00022454"/>
    </source>
</evidence>
<dbReference type="InterPro" id="IPR010585">
    <property type="entry name" value="DNA_repair_prot_XRCC4"/>
</dbReference>
<comment type="subunit">
    <text evidence="17">Interacts with XKR4; interacts with the processed form of XKR4, which is cleaved by caspase.</text>
</comment>
<dbReference type="FunCoup" id="F7EH01">
    <property type="interactions" value="1493"/>
</dbReference>
<dbReference type="eggNOG" id="ENOG502QWJA">
    <property type="taxonomic scope" value="Eukaryota"/>
</dbReference>
<dbReference type="GO" id="GO:0032807">
    <property type="term" value="C:DNA ligase IV complex"/>
    <property type="evidence" value="ECO:0000318"/>
    <property type="project" value="GO_Central"/>
</dbReference>
<keyword evidence="10 20" id="KW-0175">Coiled coil</keyword>
<dbReference type="InterPro" id="IPR053962">
    <property type="entry name" value="XRCC4_CC"/>
</dbReference>
<feature type="region of interest" description="Disordered" evidence="21">
    <location>
        <begin position="1"/>
        <end position="127"/>
    </location>
</feature>
<protein>
    <recommendedName>
        <fullName evidence="18">DNA repair protein XRCC4</fullName>
    </recommendedName>
    <alternativeName>
        <fullName evidence="19">X-ray repair cross-complementing protein 4</fullName>
    </alternativeName>
</protein>
<keyword evidence="14" id="KW-0539">Nucleus</keyword>
<dbReference type="Pfam" id="PF21924">
    <property type="entry name" value="XRCC4_CC"/>
    <property type="match status" value="1"/>
</dbReference>
<dbReference type="Ensembl" id="ENSOANT00000023261.3">
    <property type="protein sequence ID" value="ENSOANP00000023257.3"/>
    <property type="gene ID" value="ENSOANG00000014765.3"/>
</dbReference>
<keyword evidence="5" id="KW-0963">Cytoplasm</keyword>
<dbReference type="SUPFAM" id="SSF58022">
    <property type="entry name" value="XRCC4, C-terminal oligomerization domain"/>
    <property type="match status" value="1"/>
</dbReference>
<evidence type="ECO:0000256" key="6">
    <source>
        <dbReference type="ARBA" id="ARBA00022499"/>
    </source>
</evidence>
<feature type="domain" description="XRCC4 N-terminal" evidence="22">
    <location>
        <begin position="152"/>
        <end position="248"/>
    </location>
</feature>
<dbReference type="InterPro" id="IPR038051">
    <property type="entry name" value="XRCC4-like_N_sf"/>
</dbReference>
<evidence type="ECO:0000256" key="7">
    <source>
        <dbReference type="ARBA" id="ARBA00022553"/>
    </source>
</evidence>
<evidence type="ECO:0000256" key="11">
    <source>
        <dbReference type="ARBA" id="ARBA00023125"/>
    </source>
</evidence>
<dbReference type="OMA" id="SNICVAP"/>
<feature type="domain" description="XRCC4 C-terminal" evidence="24">
    <location>
        <begin position="356"/>
        <end position="465"/>
    </location>
</feature>
<reference evidence="25 26" key="1">
    <citation type="journal article" date="2008" name="Nature">
        <title>Genome analysis of the platypus reveals unique signatures of evolution.</title>
        <authorList>
            <person name="Warren W.C."/>
            <person name="Hillier L.W."/>
            <person name="Marshall Graves J.A."/>
            <person name="Birney E."/>
            <person name="Ponting C.P."/>
            <person name="Grutzner F."/>
            <person name="Belov K."/>
            <person name="Miller W."/>
            <person name="Clarke L."/>
            <person name="Chinwalla A.T."/>
            <person name="Yang S.P."/>
            <person name="Heger A."/>
            <person name="Locke D.P."/>
            <person name="Miethke P."/>
            <person name="Waters P.D."/>
            <person name="Veyrunes F."/>
            <person name="Fulton L."/>
            <person name="Fulton B."/>
            <person name="Graves T."/>
            <person name="Wallis J."/>
            <person name="Puente X.S."/>
            <person name="Lopez-Otin C."/>
            <person name="Ordonez G.R."/>
            <person name="Eichler E.E."/>
            <person name="Chen L."/>
            <person name="Cheng Z."/>
            <person name="Deakin J.E."/>
            <person name="Alsop A."/>
            <person name="Thompson K."/>
            <person name="Kirby P."/>
            <person name="Papenfuss A.T."/>
            <person name="Wakefield M.J."/>
            <person name="Olender T."/>
            <person name="Lancet D."/>
            <person name="Huttley G.A."/>
            <person name="Smit A.F."/>
            <person name="Pask A."/>
            <person name="Temple-Smith P."/>
            <person name="Batzer M.A."/>
            <person name="Walker J.A."/>
            <person name="Konkel M.K."/>
            <person name="Harris R.S."/>
            <person name="Whittington C.M."/>
            <person name="Wong E.S."/>
            <person name="Gemmell N.J."/>
            <person name="Buschiazzo E."/>
            <person name="Vargas Jentzsch I.M."/>
            <person name="Merkel A."/>
            <person name="Schmitz J."/>
            <person name="Zemann A."/>
            <person name="Churakov G."/>
            <person name="Kriegs J.O."/>
            <person name="Brosius J."/>
            <person name="Murchison E.P."/>
            <person name="Sachidanandam R."/>
            <person name="Smith C."/>
            <person name="Hannon G.J."/>
            <person name="Tsend-Ayush E."/>
            <person name="McMillan D."/>
            <person name="Attenborough R."/>
            <person name="Rens W."/>
            <person name="Ferguson-Smith M."/>
            <person name="Lefevre C.M."/>
            <person name="Sharp J.A."/>
            <person name="Nicholas K.R."/>
            <person name="Ray D.A."/>
            <person name="Kube M."/>
            <person name="Reinhardt R."/>
            <person name="Pringle T.H."/>
            <person name="Taylor J."/>
            <person name="Jones R.C."/>
            <person name="Nixon B."/>
            <person name="Dacheux J.L."/>
            <person name="Niwa H."/>
            <person name="Sekita Y."/>
            <person name="Huang X."/>
            <person name="Stark A."/>
            <person name="Kheradpour P."/>
            <person name="Kellis M."/>
            <person name="Flicek P."/>
            <person name="Chen Y."/>
            <person name="Webber C."/>
            <person name="Hardison R."/>
            <person name="Nelson J."/>
            <person name="Hallsworth-Pepin K."/>
            <person name="Delehaunty K."/>
            <person name="Markovic C."/>
            <person name="Minx P."/>
            <person name="Feng Y."/>
            <person name="Kremitzki C."/>
            <person name="Mitreva M."/>
            <person name="Glasscock J."/>
            <person name="Wylie T."/>
            <person name="Wohldmann P."/>
            <person name="Thiru P."/>
            <person name="Nhan M.N."/>
            <person name="Pohl C.S."/>
            <person name="Smith S.M."/>
            <person name="Hou S."/>
            <person name="Nefedov M."/>
            <person name="de Jong P.J."/>
            <person name="Renfree M.B."/>
            <person name="Mardis E.R."/>
            <person name="Wilson R.K."/>
        </authorList>
    </citation>
    <scope>NUCLEOTIDE SEQUENCE [LARGE SCALE GENOMIC DNA]</scope>
    <source>
        <strain evidence="25 26">Glennie</strain>
    </source>
</reference>
<dbReference type="GO" id="GO:0010165">
    <property type="term" value="P:response to X-ray"/>
    <property type="evidence" value="ECO:0000318"/>
    <property type="project" value="GO_Central"/>
</dbReference>